<sequence>MKTLTRYFIFLTLTLLVILASMTVYTTESETVSYNFEAEKAIALMQHLVPGFPTAEDGYDTVVTREDFVKYVADLYKLDFDTQETGVYTDVSEDDAAFNEIYHALQQGWITANEKFYPDNPIRFDEAIKILVCAANYEFEAADRGGFPYGYIETAQRLGITQFMQKDTGNTLTEAETALMLYRLMCLDEVVSYVSNDEVTYMLTSQTNLYTLHNLRETEGMITATEFTSIYPNVESVDENHIEVDGITYLYEGDSENLIGQKAAIFYTETSGVTEAVLVVPERPVERMIELDDIIEVDGNTITYYVDTQKRSASFKNVIFNGKSVANIEAVAHLFDCGRLLAVSYDSTSVYDLAIIESFRYMIADNVNPVDKSIGDSNQMEDSLILTEGDDDCTVILQDADGTELDFYDLSAGDLLAVYESLDKTLIKLIVCEENGVSGTLEVVNAQDKTVRINGMEYELSDYCVEHDMTKLVPGTSGYFTIGPDGKIVTLMGSADRYVYAYAIDAAKSGGFDDMVQLKLYTLSGNIEVMSLSDKVNIDGEAGGDPLSVYDILKDNPQLIKYRVTSENLISGIDFADRNTENVFEEEKDPDNSLTQYEFAAETLLYRSEAKSFVPYFHISDAIVMKIPNDITSEEDYIVGNYSLCVNDKRYSAADLQIYDLDQTGGAGIMIVRYDPVVQEYGSADKSYIVEEIVQTINQDGVQMASVECWADGLYYSFYLPETIAIAKESGSGLVPGDIFRAVINNRNEIIAISVDVDASLGTPIANGLSQGNFYGQNVAATYYLGKVYFWGDSYAYISATQDIFGEYDYSFSHLYNCNTGTNLIKFDLVTKTLHPIAAEEIRSYVNYGEDNHFVVLRQNRFKGNSVFVYEQGGEL</sequence>
<dbReference type="EMBL" id="JADCKB010000023">
    <property type="protein sequence ID" value="MBE5040804.1"/>
    <property type="molecule type" value="Genomic_DNA"/>
</dbReference>
<evidence type="ECO:0008006" key="3">
    <source>
        <dbReference type="Google" id="ProtNLM"/>
    </source>
</evidence>
<gene>
    <name evidence="1" type="ORF">INF28_10070</name>
</gene>
<dbReference type="RefSeq" id="WP_226393358.1">
    <property type="nucleotide sequence ID" value="NZ_JADCKB010000023.1"/>
</dbReference>
<evidence type="ECO:0000313" key="1">
    <source>
        <dbReference type="EMBL" id="MBE5040804.1"/>
    </source>
</evidence>
<dbReference type="Proteomes" id="UP000806542">
    <property type="component" value="Unassembled WGS sequence"/>
</dbReference>
<accession>A0A9D5M770</accession>
<protein>
    <recommendedName>
        <fullName evidence="3">S-layer homology domain-containing protein</fullName>
    </recommendedName>
</protein>
<comment type="caution">
    <text evidence="1">The sequence shown here is derived from an EMBL/GenBank/DDBJ whole genome shotgun (WGS) entry which is preliminary data.</text>
</comment>
<dbReference type="AlphaFoldDB" id="A0A9D5M770"/>
<reference evidence="1" key="1">
    <citation type="submission" date="2020-10" db="EMBL/GenBank/DDBJ databases">
        <title>ChiBAC.</title>
        <authorList>
            <person name="Zenner C."/>
            <person name="Hitch T.C.A."/>
            <person name="Clavel T."/>
        </authorList>
    </citation>
    <scope>NUCLEOTIDE SEQUENCE</scope>
    <source>
        <strain evidence="1">DSM 107454</strain>
    </source>
</reference>
<proteinExistence type="predicted"/>
<keyword evidence="2" id="KW-1185">Reference proteome</keyword>
<evidence type="ECO:0000313" key="2">
    <source>
        <dbReference type="Proteomes" id="UP000806542"/>
    </source>
</evidence>
<name>A0A9D5M770_9FIRM</name>
<organism evidence="1 2">
    <name type="scientific">Ructibacterium gallinarum</name>
    <dbReference type="NCBI Taxonomy" id="2779355"/>
    <lineage>
        <taxon>Bacteria</taxon>
        <taxon>Bacillati</taxon>
        <taxon>Bacillota</taxon>
        <taxon>Clostridia</taxon>
        <taxon>Eubacteriales</taxon>
        <taxon>Oscillospiraceae</taxon>
        <taxon>Ructibacterium</taxon>
    </lineage>
</organism>